<comment type="subcellular location">
    <subcellularLocation>
        <location evidence="1">Membrane</location>
        <topology evidence="1">Multi-pass membrane protein</topology>
    </subcellularLocation>
</comment>
<gene>
    <name evidence="7" type="ORF">EZS27_012247</name>
</gene>
<evidence type="ECO:0000256" key="6">
    <source>
        <dbReference type="SAM" id="Phobius"/>
    </source>
</evidence>
<sequence length="334" mass="37065">MTFKEQYRRYSLIAIIICIGLILIFYLKSFWGGLLGAMAIYIMLRGLMNTLTGKGMKPGLAAFILLTGFILCVLVPLSLVIWLLIHRIVDMNLDSQAIMQQIKHITSLLEEKTGYDMLDIEHLSSVAGTLSKVGQAILKGISSFFVNVFVMVFALYFMLKSGKRMEAHIHTLLPFSESGKKEILSKIHQLVRSNTIGIPLQAVIQGLIATLGYFLFSAPIPLIFGFLTCFATVIPIIGTALVWVPLVAYMGLSGDWTHALGLTIYATLIISQTDNLIRFILQKKMADTHPLITFFGVVIGLSLFGFMGIIFGPLLLSVFLLCINIFKKEYLEGS</sequence>
<proteinExistence type="inferred from homology"/>
<evidence type="ECO:0000256" key="2">
    <source>
        <dbReference type="ARBA" id="ARBA00009773"/>
    </source>
</evidence>
<keyword evidence="3 6" id="KW-0812">Transmembrane</keyword>
<accession>A0A5J4S326</accession>
<dbReference type="PANTHER" id="PTHR21716:SF4">
    <property type="entry name" value="TRANSMEMBRANE PROTEIN 245"/>
    <property type="match status" value="1"/>
</dbReference>
<dbReference type="InterPro" id="IPR002549">
    <property type="entry name" value="AI-2E-like"/>
</dbReference>
<dbReference type="GO" id="GO:0016020">
    <property type="term" value="C:membrane"/>
    <property type="evidence" value="ECO:0007669"/>
    <property type="project" value="UniProtKB-SubCell"/>
</dbReference>
<reference evidence="7" key="1">
    <citation type="submission" date="2019-03" db="EMBL/GenBank/DDBJ databases">
        <title>Single cell metagenomics reveals metabolic interactions within the superorganism composed of flagellate Streblomastix strix and complex community of Bacteroidetes bacteria on its surface.</title>
        <authorList>
            <person name="Treitli S.C."/>
            <person name="Kolisko M."/>
            <person name="Husnik F."/>
            <person name="Keeling P."/>
            <person name="Hampl V."/>
        </authorList>
    </citation>
    <scope>NUCLEOTIDE SEQUENCE</scope>
    <source>
        <strain evidence="7">STM</strain>
    </source>
</reference>
<keyword evidence="5 6" id="KW-0472">Membrane</keyword>
<evidence type="ECO:0000256" key="1">
    <source>
        <dbReference type="ARBA" id="ARBA00004141"/>
    </source>
</evidence>
<comment type="similarity">
    <text evidence="2">Belongs to the autoinducer-2 exporter (AI-2E) (TC 2.A.86) family.</text>
</comment>
<evidence type="ECO:0000313" key="7">
    <source>
        <dbReference type="EMBL" id="KAA6339850.1"/>
    </source>
</evidence>
<evidence type="ECO:0000256" key="5">
    <source>
        <dbReference type="ARBA" id="ARBA00023136"/>
    </source>
</evidence>
<feature type="transmembrane region" description="Helical" evidence="6">
    <location>
        <begin position="259"/>
        <end position="281"/>
    </location>
</feature>
<feature type="transmembrane region" description="Helical" evidence="6">
    <location>
        <begin position="60"/>
        <end position="85"/>
    </location>
</feature>
<keyword evidence="4 6" id="KW-1133">Transmembrane helix</keyword>
<dbReference type="PANTHER" id="PTHR21716">
    <property type="entry name" value="TRANSMEMBRANE PROTEIN"/>
    <property type="match status" value="1"/>
</dbReference>
<feature type="transmembrane region" description="Helical" evidence="6">
    <location>
        <begin position="222"/>
        <end position="247"/>
    </location>
</feature>
<comment type="caution">
    <text evidence="7">The sequence shown here is derived from an EMBL/GenBank/DDBJ whole genome shotgun (WGS) entry which is preliminary data.</text>
</comment>
<feature type="transmembrane region" description="Helical" evidence="6">
    <location>
        <begin position="196"/>
        <end position="216"/>
    </location>
</feature>
<feature type="transmembrane region" description="Helical" evidence="6">
    <location>
        <begin position="136"/>
        <end position="159"/>
    </location>
</feature>
<evidence type="ECO:0008006" key="8">
    <source>
        <dbReference type="Google" id="ProtNLM"/>
    </source>
</evidence>
<organism evidence="7">
    <name type="scientific">termite gut metagenome</name>
    <dbReference type="NCBI Taxonomy" id="433724"/>
    <lineage>
        <taxon>unclassified sequences</taxon>
        <taxon>metagenomes</taxon>
        <taxon>organismal metagenomes</taxon>
    </lineage>
</organism>
<evidence type="ECO:0000256" key="4">
    <source>
        <dbReference type="ARBA" id="ARBA00022989"/>
    </source>
</evidence>
<dbReference type="AlphaFoldDB" id="A0A5J4S326"/>
<evidence type="ECO:0000256" key="3">
    <source>
        <dbReference type="ARBA" id="ARBA00022692"/>
    </source>
</evidence>
<protein>
    <recommendedName>
        <fullName evidence="8">AI-2E family transporter</fullName>
    </recommendedName>
</protein>
<dbReference type="Pfam" id="PF01594">
    <property type="entry name" value="AI-2E_transport"/>
    <property type="match status" value="1"/>
</dbReference>
<feature type="transmembrane region" description="Helical" evidence="6">
    <location>
        <begin position="7"/>
        <end position="25"/>
    </location>
</feature>
<feature type="transmembrane region" description="Helical" evidence="6">
    <location>
        <begin position="293"/>
        <end position="326"/>
    </location>
</feature>
<name>A0A5J4S326_9ZZZZ</name>
<dbReference type="EMBL" id="SNRY01000503">
    <property type="protein sequence ID" value="KAA6339850.1"/>
    <property type="molecule type" value="Genomic_DNA"/>
</dbReference>